<keyword evidence="8" id="KW-1185">Reference proteome</keyword>
<dbReference type="InterPro" id="IPR005630">
    <property type="entry name" value="Terpene_synthase_metal-bd"/>
</dbReference>
<evidence type="ECO:0000313" key="7">
    <source>
        <dbReference type="EMBL" id="KAK7243788.1"/>
    </source>
</evidence>
<comment type="cofactor">
    <cofactor evidence="1">
        <name>Mg(2+)</name>
        <dbReference type="ChEBI" id="CHEBI:18420"/>
    </cofactor>
</comment>
<dbReference type="EMBL" id="JAYWIO010000008">
    <property type="protein sequence ID" value="KAK7243788.1"/>
    <property type="molecule type" value="Genomic_DNA"/>
</dbReference>
<keyword evidence="4" id="KW-0456">Lyase</keyword>
<evidence type="ECO:0000259" key="5">
    <source>
        <dbReference type="Pfam" id="PF01397"/>
    </source>
</evidence>
<evidence type="ECO:0000256" key="3">
    <source>
        <dbReference type="ARBA" id="ARBA00022842"/>
    </source>
</evidence>
<comment type="caution">
    <text evidence="7">The sequence shown here is derived from an EMBL/GenBank/DDBJ whole genome shotgun (WGS) entry which is preliminary data.</text>
</comment>
<keyword evidence="3" id="KW-0460">Magnesium</keyword>
<keyword evidence="2" id="KW-0479">Metal-binding</keyword>
<dbReference type="InterPro" id="IPR001906">
    <property type="entry name" value="Terpene_synth_N"/>
</dbReference>
<dbReference type="Proteomes" id="UP001372338">
    <property type="component" value="Unassembled WGS sequence"/>
</dbReference>
<evidence type="ECO:0000256" key="4">
    <source>
        <dbReference type="ARBA" id="ARBA00023239"/>
    </source>
</evidence>
<evidence type="ECO:0000256" key="2">
    <source>
        <dbReference type="ARBA" id="ARBA00022723"/>
    </source>
</evidence>
<evidence type="ECO:0000313" key="8">
    <source>
        <dbReference type="Proteomes" id="UP001372338"/>
    </source>
</evidence>
<dbReference type="FunFam" id="1.10.600.10:FF:000007">
    <property type="entry name" value="Isoprene synthase, chloroplastic"/>
    <property type="match status" value="1"/>
</dbReference>
<dbReference type="GO" id="GO:0010333">
    <property type="term" value="F:terpene synthase activity"/>
    <property type="evidence" value="ECO:0007669"/>
    <property type="project" value="InterPro"/>
</dbReference>
<protein>
    <submittedName>
        <fullName evidence="7">Uncharacterized protein</fullName>
    </submittedName>
</protein>
<dbReference type="InterPro" id="IPR008930">
    <property type="entry name" value="Terpenoid_cyclase/PrenylTrfase"/>
</dbReference>
<dbReference type="Pfam" id="PF03936">
    <property type="entry name" value="Terpene_synth_C"/>
    <property type="match status" value="1"/>
</dbReference>
<evidence type="ECO:0000256" key="1">
    <source>
        <dbReference type="ARBA" id="ARBA00001946"/>
    </source>
</evidence>
<feature type="domain" description="Terpene synthase N-terminal" evidence="5">
    <location>
        <begin position="107"/>
        <end position="262"/>
    </location>
</feature>
<organism evidence="7 8">
    <name type="scientific">Crotalaria pallida</name>
    <name type="common">Smooth rattlebox</name>
    <name type="synonym">Crotalaria striata</name>
    <dbReference type="NCBI Taxonomy" id="3830"/>
    <lineage>
        <taxon>Eukaryota</taxon>
        <taxon>Viridiplantae</taxon>
        <taxon>Streptophyta</taxon>
        <taxon>Embryophyta</taxon>
        <taxon>Tracheophyta</taxon>
        <taxon>Spermatophyta</taxon>
        <taxon>Magnoliopsida</taxon>
        <taxon>eudicotyledons</taxon>
        <taxon>Gunneridae</taxon>
        <taxon>Pentapetalae</taxon>
        <taxon>rosids</taxon>
        <taxon>fabids</taxon>
        <taxon>Fabales</taxon>
        <taxon>Fabaceae</taxon>
        <taxon>Papilionoideae</taxon>
        <taxon>50 kb inversion clade</taxon>
        <taxon>genistoids sensu lato</taxon>
        <taxon>core genistoids</taxon>
        <taxon>Crotalarieae</taxon>
        <taxon>Crotalaria</taxon>
    </lineage>
</organism>
<dbReference type="SUPFAM" id="SSF48239">
    <property type="entry name" value="Terpenoid cyclases/Protein prenyltransferases"/>
    <property type="match status" value="1"/>
</dbReference>
<name>A0AAN9E2L7_CROPI</name>
<dbReference type="InterPro" id="IPR008949">
    <property type="entry name" value="Isoprenoid_synthase_dom_sf"/>
</dbReference>
<dbReference type="InterPro" id="IPR034741">
    <property type="entry name" value="Terpene_cyclase-like_1_C"/>
</dbReference>
<dbReference type="InterPro" id="IPR050148">
    <property type="entry name" value="Terpene_synthase-like"/>
</dbReference>
<dbReference type="SUPFAM" id="SSF48576">
    <property type="entry name" value="Terpenoid synthases"/>
    <property type="match status" value="1"/>
</dbReference>
<gene>
    <name evidence="7" type="ORF">RIF29_38600</name>
</gene>
<sequence>MGKVFPSVPRPVVIPICVVIIQHRRNIYLWLSPSVRPHAFDHFAFSLLADMALLQLASLTNSFTNILPLERKSPFRATKPIPCRALNNVSTNSQTISRRSANFQPSIWDYDYIQSLSSKYMEESYKEQSKVLKEEVRMMLSKVVDQLDQLELIDILQRLGVAYHFNNEIMNILDSVYNMDTSKWKNNLYATALKFRILRQHGYYISADCHVDRMLSLYEASFHSFENETILDEAKDLTSKFLKEYLIKNEGSYLSLLISHALELPLHWRISRWEAQWFINVYERMENMSPAILQFAKLDFNILQTIYQEELKYTSRWWKRIGLVEKLGFFRDRLVENFIWTVGTHFKPNFGNYRRVMTKVASLILTIDDTYDVHGTMEELELFTDSIDKWDLNGTERLPDYMKICFLALYNFVNELAYETLKENGYYITPYLKKAWADLCKTYLTEAKWYYSGYMPSLEEYIENAWISIAAPTLFTHGYFLIPYSLKKEDLVYLEEYSDLIRFSSIIFRLANDVGTYKRENEAGDVPTSVQCYKNETGATEAEACEYVKSLIFTTWKKMNEEARNSSLPQSFIDTAINPARMALCMYQHGDGLTIHDPEIKSRILSSIFRPIHFKT</sequence>
<dbReference type="GO" id="GO:0000287">
    <property type="term" value="F:magnesium ion binding"/>
    <property type="evidence" value="ECO:0007669"/>
    <property type="project" value="InterPro"/>
</dbReference>
<dbReference type="PANTHER" id="PTHR31225">
    <property type="entry name" value="OS04G0344100 PROTEIN-RELATED"/>
    <property type="match status" value="1"/>
</dbReference>
<dbReference type="SFLD" id="SFLDG01019">
    <property type="entry name" value="Terpene_Cyclase_Like_1_C_Termi"/>
    <property type="match status" value="1"/>
</dbReference>
<feature type="domain" description="Terpene synthase metal-binding" evidence="6">
    <location>
        <begin position="320"/>
        <end position="558"/>
    </location>
</feature>
<dbReference type="GO" id="GO:0016102">
    <property type="term" value="P:diterpenoid biosynthetic process"/>
    <property type="evidence" value="ECO:0007669"/>
    <property type="project" value="InterPro"/>
</dbReference>
<reference evidence="7 8" key="1">
    <citation type="submission" date="2024-01" db="EMBL/GenBank/DDBJ databases">
        <title>The genomes of 5 underutilized Papilionoideae crops provide insights into root nodulation and disease resistanc.</title>
        <authorList>
            <person name="Yuan L."/>
        </authorList>
    </citation>
    <scope>NUCLEOTIDE SEQUENCE [LARGE SCALE GENOMIC DNA]</scope>
    <source>
        <strain evidence="7">ZHUSHIDOU_FW_LH</strain>
        <tissue evidence="7">Leaf</tissue>
    </source>
</reference>
<proteinExistence type="predicted"/>
<accession>A0AAN9E2L7</accession>
<dbReference type="PANTHER" id="PTHR31225:SF244">
    <property type="entry name" value="1,8-CINEOLE SYNTHASE 1, CHLOROPLASTIC-RELATED"/>
    <property type="match status" value="1"/>
</dbReference>
<dbReference type="Gene3D" id="1.10.600.10">
    <property type="entry name" value="Farnesyl Diphosphate Synthase"/>
    <property type="match status" value="1"/>
</dbReference>
<dbReference type="InterPro" id="IPR036965">
    <property type="entry name" value="Terpene_synth_N_sf"/>
</dbReference>
<evidence type="ECO:0000259" key="6">
    <source>
        <dbReference type="Pfam" id="PF03936"/>
    </source>
</evidence>
<dbReference type="AlphaFoldDB" id="A0AAN9E2L7"/>
<dbReference type="CDD" id="cd00684">
    <property type="entry name" value="Terpene_cyclase_plant_C1"/>
    <property type="match status" value="1"/>
</dbReference>
<dbReference type="InterPro" id="IPR044814">
    <property type="entry name" value="Terpene_cyclase_plant_C1"/>
</dbReference>
<dbReference type="SFLD" id="SFLDS00005">
    <property type="entry name" value="Isoprenoid_Synthase_Type_I"/>
    <property type="match status" value="1"/>
</dbReference>
<dbReference type="Gene3D" id="1.50.10.130">
    <property type="entry name" value="Terpene synthase, N-terminal domain"/>
    <property type="match status" value="1"/>
</dbReference>
<dbReference type="Pfam" id="PF01397">
    <property type="entry name" value="Terpene_synth"/>
    <property type="match status" value="1"/>
</dbReference>